<evidence type="ECO:0000256" key="16">
    <source>
        <dbReference type="SAM" id="SignalP"/>
    </source>
</evidence>
<dbReference type="InterPro" id="IPR005103">
    <property type="entry name" value="AA9_LPMO"/>
</dbReference>
<name>A0ABR3Z8I6_9PEZI</name>
<keyword evidence="12" id="KW-0624">Polysaccharide degradation</keyword>
<evidence type="ECO:0000313" key="19">
    <source>
        <dbReference type="Proteomes" id="UP001583186"/>
    </source>
</evidence>
<evidence type="ECO:0000256" key="13">
    <source>
        <dbReference type="ARBA" id="ARBA00044502"/>
    </source>
</evidence>
<dbReference type="EMBL" id="JAWCUI010000022">
    <property type="protein sequence ID" value="KAL1896594.1"/>
    <property type="molecule type" value="Genomic_DNA"/>
</dbReference>
<evidence type="ECO:0000313" key="18">
    <source>
        <dbReference type="EMBL" id="KAL1896594.1"/>
    </source>
</evidence>
<evidence type="ECO:0000256" key="4">
    <source>
        <dbReference type="ARBA" id="ARBA00022723"/>
    </source>
</evidence>
<comment type="subcellular location">
    <subcellularLocation>
        <location evidence="2">Secreted</location>
    </subcellularLocation>
</comment>
<dbReference type="Gene3D" id="2.70.50.70">
    <property type="match status" value="1"/>
</dbReference>
<dbReference type="Proteomes" id="UP001583186">
    <property type="component" value="Unassembled WGS sequence"/>
</dbReference>
<keyword evidence="6" id="KW-0136">Cellulose degradation</keyword>
<evidence type="ECO:0000256" key="2">
    <source>
        <dbReference type="ARBA" id="ARBA00004613"/>
    </source>
</evidence>
<evidence type="ECO:0000256" key="5">
    <source>
        <dbReference type="ARBA" id="ARBA00022729"/>
    </source>
</evidence>
<evidence type="ECO:0000256" key="10">
    <source>
        <dbReference type="ARBA" id="ARBA00023157"/>
    </source>
</evidence>
<keyword evidence="19" id="KW-1185">Reference proteome</keyword>
<accession>A0ABR3Z8I6</accession>
<comment type="cofactor">
    <cofactor evidence="1">
        <name>Cu(2+)</name>
        <dbReference type="ChEBI" id="CHEBI:29036"/>
    </cofactor>
</comment>
<proteinExistence type="inferred from homology"/>
<evidence type="ECO:0000259" key="17">
    <source>
        <dbReference type="Pfam" id="PF03443"/>
    </source>
</evidence>
<keyword evidence="7" id="KW-0560">Oxidoreductase</keyword>
<comment type="similarity">
    <text evidence="13">Belongs to the polysaccharide monooxygenase AA9 family.</text>
</comment>
<evidence type="ECO:0000256" key="6">
    <source>
        <dbReference type="ARBA" id="ARBA00023001"/>
    </source>
</evidence>
<protein>
    <recommendedName>
        <fullName evidence="15">lytic cellulose monooxygenase (C4-dehydrogenating)</fullName>
        <ecNumber evidence="15">1.14.99.56</ecNumber>
    </recommendedName>
</protein>
<keyword evidence="8" id="KW-0186">Copper</keyword>
<evidence type="ECO:0000256" key="11">
    <source>
        <dbReference type="ARBA" id="ARBA00023277"/>
    </source>
</evidence>
<keyword evidence="11" id="KW-0119">Carbohydrate metabolism</keyword>
<gene>
    <name evidence="18" type="ORF">Sste5346_004628</name>
</gene>
<feature type="chain" id="PRO_5046499574" description="lytic cellulose monooxygenase (C4-dehydrogenating)" evidence="16">
    <location>
        <begin position="22"/>
        <end position="349"/>
    </location>
</feature>
<dbReference type="Pfam" id="PF03443">
    <property type="entry name" value="AA9"/>
    <property type="match status" value="1"/>
</dbReference>
<feature type="signal peptide" evidence="16">
    <location>
        <begin position="1"/>
        <end position="21"/>
    </location>
</feature>
<organism evidence="18 19">
    <name type="scientific">Sporothrix stenoceras</name>
    <dbReference type="NCBI Taxonomy" id="5173"/>
    <lineage>
        <taxon>Eukaryota</taxon>
        <taxon>Fungi</taxon>
        <taxon>Dikarya</taxon>
        <taxon>Ascomycota</taxon>
        <taxon>Pezizomycotina</taxon>
        <taxon>Sordariomycetes</taxon>
        <taxon>Sordariomycetidae</taxon>
        <taxon>Ophiostomatales</taxon>
        <taxon>Ophiostomataceae</taxon>
        <taxon>Sporothrix</taxon>
    </lineage>
</organism>
<evidence type="ECO:0000256" key="1">
    <source>
        <dbReference type="ARBA" id="ARBA00001973"/>
    </source>
</evidence>
<sequence>MHSFYGSAVAAVALLAARATAHGIATAMVHWPDGTFYHGYDPSYQYQKPPPVVIGWGIPNDLTNTFISPSGYATPDIVCHLGATPAGIAAPVNAGDVLEIQWNKWPASHKGPVLDYLANCNGPCETADKTKLQFFKISEAGLLDAAKNQWAADELLANNLSWSVRLPSDIAPGNYVLRHEMIALHAAGNANGAQNYPFCFNLVINGNGTATPTGIPAVSFYKEKDPGILFDLFTKFTTYVIPGPPLYSDALTAAQTKPGAIKATASGVASYVAPAGGGAAAPTRAVRSPAGHAVREAAPAVETPAGVPNAAPAAPAAAEATVAAVVDQQPAEPLPTTLLTAVLKVKGRA</sequence>
<evidence type="ECO:0000256" key="8">
    <source>
        <dbReference type="ARBA" id="ARBA00023008"/>
    </source>
</evidence>
<keyword evidence="10" id="KW-1015">Disulfide bond</keyword>
<evidence type="ECO:0000256" key="15">
    <source>
        <dbReference type="ARBA" id="ARBA00047174"/>
    </source>
</evidence>
<dbReference type="InterPro" id="IPR049892">
    <property type="entry name" value="AA9"/>
</dbReference>
<evidence type="ECO:0000256" key="3">
    <source>
        <dbReference type="ARBA" id="ARBA00022525"/>
    </source>
</evidence>
<keyword evidence="9" id="KW-0503">Monooxygenase</keyword>
<evidence type="ECO:0000256" key="14">
    <source>
        <dbReference type="ARBA" id="ARBA00045077"/>
    </source>
</evidence>
<evidence type="ECO:0000256" key="12">
    <source>
        <dbReference type="ARBA" id="ARBA00023326"/>
    </source>
</evidence>
<feature type="domain" description="Auxiliary Activity family 9 catalytic" evidence="17">
    <location>
        <begin position="26"/>
        <end position="236"/>
    </location>
</feature>
<dbReference type="EC" id="1.14.99.56" evidence="15"/>
<dbReference type="PANTHER" id="PTHR33353">
    <property type="entry name" value="PUTATIVE (AFU_ORTHOLOGUE AFUA_1G12560)-RELATED"/>
    <property type="match status" value="1"/>
</dbReference>
<evidence type="ECO:0000256" key="7">
    <source>
        <dbReference type="ARBA" id="ARBA00023002"/>
    </source>
</evidence>
<dbReference type="CDD" id="cd21175">
    <property type="entry name" value="LPMO_AA9"/>
    <property type="match status" value="1"/>
</dbReference>
<comment type="caution">
    <text evidence="18">The sequence shown here is derived from an EMBL/GenBank/DDBJ whole genome shotgun (WGS) entry which is preliminary data.</text>
</comment>
<reference evidence="18 19" key="1">
    <citation type="journal article" date="2024" name="IMA Fungus">
        <title>IMA Genome - F19 : A genome assembly and annotation guide to empower mycologists, including annotated draft genome sequences of Ceratocystis pirilliformis, Diaporthe australafricana, Fusarium ophioides, Paecilomyces lecythidis, and Sporothrix stenoceras.</title>
        <authorList>
            <person name="Aylward J."/>
            <person name="Wilson A.M."/>
            <person name="Visagie C.M."/>
            <person name="Spraker J."/>
            <person name="Barnes I."/>
            <person name="Buitendag C."/>
            <person name="Ceriani C."/>
            <person name="Del Mar Angel L."/>
            <person name="du Plessis D."/>
            <person name="Fuchs T."/>
            <person name="Gasser K."/>
            <person name="Kramer D."/>
            <person name="Li W."/>
            <person name="Munsamy K."/>
            <person name="Piso A."/>
            <person name="Price J.L."/>
            <person name="Sonnekus B."/>
            <person name="Thomas C."/>
            <person name="van der Nest A."/>
            <person name="van Dijk A."/>
            <person name="van Heerden A."/>
            <person name="van Vuuren N."/>
            <person name="Yilmaz N."/>
            <person name="Duong T.A."/>
            <person name="van der Merwe N.A."/>
            <person name="Wingfield M.J."/>
            <person name="Wingfield B.D."/>
        </authorList>
    </citation>
    <scope>NUCLEOTIDE SEQUENCE [LARGE SCALE GENOMIC DNA]</scope>
    <source>
        <strain evidence="18 19">CMW 5346</strain>
    </source>
</reference>
<keyword evidence="5 16" id="KW-0732">Signal</keyword>
<keyword evidence="4" id="KW-0479">Metal-binding</keyword>
<dbReference type="PANTHER" id="PTHR33353:SF34">
    <property type="entry name" value="ENDO-BETA-1,4-GLUCANASE D"/>
    <property type="match status" value="1"/>
</dbReference>
<keyword evidence="3" id="KW-0964">Secreted</keyword>
<evidence type="ECO:0000256" key="9">
    <source>
        <dbReference type="ARBA" id="ARBA00023033"/>
    </source>
</evidence>
<comment type="catalytic activity">
    <reaction evidence="14">
        <text>[(1-&gt;4)-beta-D-glucosyl]n+m + reduced acceptor + O2 = 4-dehydro-beta-D-glucosyl-[(1-&gt;4)-beta-D-glucosyl]n-1 + [(1-&gt;4)-beta-D-glucosyl]m + acceptor + H2O.</text>
        <dbReference type="EC" id="1.14.99.56"/>
    </reaction>
</comment>